<dbReference type="EMBL" id="VNIM01000003">
    <property type="protein sequence ID" value="TVV77233.1"/>
    <property type="molecule type" value="Genomic_DNA"/>
</dbReference>
<dbReference type="Proteomes" id="UP000318681">
    <property type="component" value="Unassembled WGS sequence"/>
</dbReference>
<reference evidence="8 9" key="1">
    <citation type="submission" date="2019-07" db="EMBL/GenBank/DDBJ databases">
        <title>Sphingomonas solaris sp. nov., isolated from a solar panel from Boston, Massachusetts.</title>
        <authorList>
            <person name="Tanner K."/>
            <person name="Pascual J."/>
            <person name="Mancuso C."/>
            <person name="Pereto J."/>
            <person name="Khalil A."/>
            <person name="Vilanova C."/>
        </authorList>
    </citation>
    <scope>NUCLEOTIDE SEQUENCE [LARGE SCALE GENOMIC DNA]</scope>
    <source>
        <strain evidence="8 9">R4DWN</strain>
    </source>
</reference>
<dbReference type="InterPro" id="IPR036046">
    <property type="entry name" value="Acylphosphatase-like_dom_sf"/>
</dbReference>
<protein>
    <recommendedName>
        <fullName evidence="2 4">acylphosphatase</fullName>
        <ecNumber evidence="2 4">3.6.1.7</ecNumber>
    </recommendedName>
</protein>
<dbReference type="SUPFAM" id="SSF54975">
    <property type="entry name" value="Acylphosphatase/BLUF domain-like"/>
    <property type="match status" value="1"/>
</dbReference>
<keyword evidence="9" id="KW-1185">Reference proteome</keyword>
<gene>
    <name evidence="8" type="ORF">FOY91_01475</name>
</gene>
<dbReference type="PANTHER" id="PTHR47268">
    <property type="entry name" value="ACYLPHOSPHATASE"/>
    <property type="match status" value="1"/>
</dbReference>
<evidence type="ECO:0000256" key="5">
    <source>
        <dbReference type="RuleBase" id="RU004168"/>
    </source>
</evidence>
<evidence type="ECO:0000259" key="7">
    <source>
        <dbReference type="PROSITE" id="PS51160"/>
    </source>
</evidence>
<dbReference type="RefSeq" id="WP_145147390.1">
    <property type="nucleotide sequence ID" value="NZ_VNIM01000003.1"/>
</dbReference>
<dbReference type="GO" id="GO:0003998">
    <property type="term" value="F:acylphosphatase activity"/>
    <property type="evidence" value="ECO:0007669"/>
    <property type="project" value="UniProtKB-EC"/>
</dbReference>
<evidence type="ECO:0000256" key="2">
    <source>
        <dbReference type="ARBA" id="ARBA00012150"/>
    </source>
</evidence>
<dbReference type="Pfam" id="PF00708">
    <property type="entry name" value="Acylphosphatase"/>
    <property type="match status" value="1"/>
</dbReference>
<dbReference type="InterPro" id="IPR017968">
    <property type="entry name" value="Acylphosphatase_CS"/>
</dbReference>
<dbReference type="PROSITE" id="PS00151">
    <property type="entry name" value="ACYLPHOSPHATASE_2"/>
    <property type="match status" value="1"/>
</dbReference>
<dbReference type="Gene3D" id="3.30.70.100">
    <property type="match status" value="1"/>
</dbReference>
<evidence type="ECO:0000256" key="3">
    <source>
        <dbReference type="ARBA" id="ARBA00047645"/>
    </source>
</evidence>
<accession>A0A558RD23</accession>
<feature type="active site" evidence="4">
    <location>
        <position position="36"/>
    </location>
</feature>
<dbReference type="PRINTS" id="PR00112">
    <property type="entry name" value="ACYLPHPHTASE"/>
</dbReference>
<sequence length="91" mass="9828">MIARHLIVRGRVQGVGYRYWTEDRARAAGLTGWVRNRPDGTVEIVAEGEETAIAAFIDACRDGPSGARVEAVEATDLPPVGTTGFERRTTG</sequence>
<comment type="similarity">
    <text evidence="1 5">Belongs to the acylphosphatase family.</text>
</comment>
<proteinExistence type="inferred from homology"/>
<dbReference type="EC" id="3.6.1.7" evidence="2 4"/>
<dbReference type="InterPro" id="IPR020456">
    <property type="entry name" value="Acylphosphatase"/>
</dbReference>
<dbReference type="PROSITE" id="PS51160">
    <property type="entry name" value="ACYLPHOSPHATASE_3"/>
    <property type="match status" value="1"/>
</dbReference>
<dbReference type="PANTHER" id="PTHR47268:SF4">
    <property type="entry name" value="ACYLPHOSPHATASE"/>
    <property type="match status" value="1"/>
</dbReference>
<feature type="active site" evidence="4">
    <location>
        <position position="18"/>
    </location>
</feature>
<dbReference type="AlphaFoldDB" id="A0A558RD23"/>
<evidence type="ECO:0000256" key="4">
    <source>
        <dbReference type="PROSITE-ProRule" id="PRU00520"/>
    </source>
</evidence>
<dbReference type="OrthoDB" id="5295388at2"/>
<organism evidence="8 9">
    <name type="scientific">Alterirhizorhabdus solaris</name>
    <dbReference type="NCBI Taxonomy" id="2529389"/>
    <lineage>
        <taxon>Bacteria</taxon>
        <taxon>Pseudomonadati</taxon>
        <taxon>Pseudomonadota</taxon>
        <taxon>Alphaproteobacteria</taxon>
        <taxon>Sphingomonadales</taxon>
        <taxon>Rhizorhabdaceae</taxon>
        <taxon>Alterirhizorhabdus</taxon>
    </lineage>
</organism>
<evidence type="ECO:0000256" key="6">
    <source>
        <dbReference type="SAM" id="MobiDB-lite"/>
    </source>
</evidence>
<comment type="caution">
    <text evidence="8">The sequence shown here is derived from an EMBL/GenBank/DDBJ whole genome shotgun (WGS) entry which is preliminary data.</text>
</comment>
<evidence type="ECO:0000256" key="1">
    <source>
        <dbReference type="ARBA" id="ARBA00005614"/>
    </source>
</evidence>
<evidence type="ECO:0000313" key="9">
    <source>
        <dbReference type="Proteomes" id="UP000318681"/>
    </source>
</evidence>
<keyword evidence="4" id="KW-0378">Hydrolase</keyword>
<feature type="domain" description="Acylphosphatase-like" evidence="7">
    <location>
        <begin position="3"/>
        <end position="89"/>
    </location>
</feature>
<name>A0A558RD23_9SPHN</name>
<comment type="catalytic activity">
    <reaction evidence="3 4">
        <text>an acyl phosphate + H2O = a carboxylate + phosphate + H(+)</text>
        <dbReference type="Rhea" id="RHEA:14965"/>
        <dbReference type="ChEBI" id="CHEBI:15377"/>
        <dbReference type="ChEBI" id="CHEBI:15378"/>
        <dbReference type="ChEBI" id="CHEBI:29067"/>
        <dbReference type="ChEBI" id="CHEBI:43474"/>
        <dbReference type="ChEBI" id="CHEBI:59918"/>
        <dbReference type="EC" id="3.6.1.7"/>
    </reaction>
</comment>
<dbReference type="InterPro" id="IPR001792">
    <property type="entry name" value="Acylphosphatase-like_dom"/>
</dbReference>
<feature type="region of interest" description="Disordered" evidence="6">
    <location>
        <begin position="70"/>
        <end position="91"/>
    </location>
</feature>
<evidence type="ECO:0000313" key="8">
    <source>
        <dbReference type="EMBL" id="TVV77233.1"/>
    </source>
</evidence>